<proteinExistence type="predicted"/>
<reference evidence="3" key="2">
    <citation type="submission" date="2015-06" db="UniProtKB">
        <authorList>
            <consortium name="EnsemblMetazoa"/>
        </authorList>
    </citation>
    <scope>IDENTIFICATION</scope>
</reference>
<evidence type="ECO:0000313" key="4">
    <source>
        <dbReference type="Proteomes" id="UP000015104"/>
    </source>
</evidence>
<feature type="region of interest" description="Disordered" evidence="2">
    <location>
        <begin position="214"/>
        <end position="261"/>
    </location>
</feature>
<dbReference type="Proteomes" id="UP000015104">
    <property type="component" value="Unassembled WGS sequence"/>
</dbReference>
<dbReference type="EnsemblMetazoa" id="tetur12g02370.1">
    <property type="protein sequence ID" value="tetur12g02370.1"/>
    <property type="gene ID" value="tetur12g02370"/>
</dbReference>
<evidence type="ECO:0000256" key="2">
    <source>
        <dbReference type="SAM" id="MobiDB-lite"/>
    </source>
</evidence>
<name>T1KIS2_TETUR</name>
<evidence type="ECO:0000313" key="3">
    <source>
        <dbReference type="EnsemblMetazoa" id="tetur12g02370.1"/>
    </source>
</evidence>
<dbReference type="EMBL" id="CAEY01000114">
    <property type="status" value="NOT_ANNOTATED_CDS"/>
    <property type="molecule type" value="Genomic_DNA"/>
</dbReference>
<evidence type="ECO:0000256" key="1">
    <source>
        <dbReference type="SAM" id="Coils"/>
    </source>
</evidence>
<feature type="compositionally biased region" description="Polar residues" evidence="2">
    <location>
        <begin position="311"/>
        <end position="320"/>
    </location>
</feature>
<dbReference type="HOGENOM" id="CLU_807344_0_0_1"/>
<keyword evidence="4" id="KW-1185">Reference proteome</keyword>
<keyword evidence="1" id="KW-0175">Coiled coil</keyword>
<sequence length="344" mass="40052">MDQLNQQFSKMESTLVDLKAEKELYEAKHCAVDQETIMLQKDLHELELELRSQQFNLHNRSFLSRELTEIKTYCYQTQDLTRKWANSFNEITDYCMKNLDSMVFIDPQFENNADEIELLRVNLEETILKNVGGSLDDMDRIKRMSEDLMYTVEAEAAKDLQNEKEELDLLTKHLVNNENLLRFGVLDRELEIPAFNFTLKNVVLSNAELGEKTLDNEAQRTPPMASKNVENEAIKTPPSAYKKFHHRKGSKSSNHISEDELHQHEIRGYSGNSFEQDNSNQEIQDQKRKRTIETINEIIDETSQNKKTRQEPMTPQSKGTQDPLDNMDFFDMGDMEEPIKTAFG</sequence>
<feature type="coiled-coil region" evidence="1">
    <location>
        <begin position="153"/>
        <end position="180"/>
    </location>
</feature>
<feature type="region of interest" description="Disordered" evidence="2">
    <location>
        <begin position="298"/>
        <end position="331"/>
    </location>
</feature>
<organism evidence="3 4">
    <name type="scientific">Tetranychus urticae</name>
    <name type="common">Two-spotted spider mite</name>
    <dbReference type="NCBI Taxonomy" id="32264"/>
    <lineage>
        <taxon>Eukaryota</taxon>
        <taxon>Metazoa</taxon>
        <taxon>Ecdysozoa</taxon>
        <taxon>Arthropoda</taxon>
        <taxon>Chelicerata</taxon>
        <taxon>Arachnida</taxon>
        <taxon>Acari</taxon>
        <taxon>Acariformes</taxon>
        <taxon>Trombidiformes</taxon>
        <taxon>Prostigmata</taxon>
        <taxon>Eleutherengona</taxon>
        <taxon>Raphignathae</taxon>
        <taxon>Tetranychoidea</taxon>
        <taxon>Tetranychidae</taxon>
        <taxon>Tetranychus</taxon>
    </lineage>
</organism>
<protein>
    <submittedName>
        <fullName evidence="3">Uncharacterized protein</fullName>
    </submittedName>
</protein>
<feature type="coiled-coil region" evidence="1">
    <location>
        <begin position="1"/>
        <end position="28"/>
    </location>
</feature>
<feature type="region of interest" description="Disordered" evidence="2">
    <location>
        <begin position="270"/>
        <end position="289"/>
    </location>
</feature>
<dbReference type="AlphaFoldDB" id="T1KIS2"/>
<accession>T1KIS2</accession>
<feature type="compositionally biased region" description="Polar residues" evidence="2">
    <location>
        <begin position="270"/>
        <end position="283"/>
    </location>
</feature>
<reference evidence="4" key="1">
    <citation type="submission" date="2011-08" db="EMBL/GenBank/DDBJ databases">
        <authorList>
            <person name="Rombauts S."/>
        </authorList>
    </citation>
    <scope>NUCLEOTIDE SEQUENCE</scope>
    <source>
        <strain evidence="4">London</strain>
    </source>
</reference>